<dbReference type="PROSITE" id="PS51352">
    <property type="entry name" value="THIOREDOXIN_2"/>
    <property type="match status" value="1"/>
</dbReference>
<reference evidence="4" key="1">
    <citation type="journal article" date="2019" name="Int. J. Syst. Evol. Microbiol.">
        <title>The Global Catalogue of Microorganisms (GCM) 10K type strain sequencing project: providing services to taxonomists for standard genome sequencing and annotation.</title>
        <authorList>
            <consortium name="The Broad Institute Genomics Platform"/>
            <consortium name="The Broad Institute Genome Sequencing Center for Infectious Disease"/>
            <person name="Wu L."/>
            <person name="Ma J."/>
        </authorList>
    </citation>
    <scope>NUCLEOTIDE SEQUENCE [LARGE SCALE GENOMIC DNA]</scope>
    <source>
        <strain evidence="4">JCM 32105</strain>
    </source>
</reference>
<name>A0ABP8N4K5_9BACT</name>
<dbReference type="InterPro" id="IPR036249">
    <property type="entry name" value="Thioredoxin-like_sf"/>
</dbReference>
<organism evidence="3 4">
    <name type="scientific">Nemorincola caseinilytica</name>
    <dbReference type="NCBI Taxonomy" id="2054315"/>
    <lineage>
        <taxon>Bacteria</taxon>
        <taxon>Pseudomonadati</taxon>
        <taxon>Bacteroidota</taxon>
        <taxon>Chitinophagia</taxon>
        <taxon>Chitinophagales</taxon>
        <taxon>Chitinophagaceae</taxon>
        <taxon>Nemorincola</taxon>
    </lineage>
</organism>
<evidence type="ECO:0000259" key="2">
    <source>
        <dbReference type="PROSITE" id="PS51352"/>
    </source>
</evidence>
<feature type="region of interest" description="Disordered" evidence="1">
    <location>
        <begin position="52"/>
        <end position="71"/>
    </location>
</feature>
<sequence length="196" mass="22225">MAVLLSLPALSQAQQDVKTTQNNPQPNIDYKQPGAPLPPFIVMAYNDTSAKGKENLKKKERRRSAKNVDSTGGTYTVLTEKDLDNGANLLVMMFNPTCLHCEDVTFMMEKNISDFKRSKVVLVASKPMAEYLPDFAQRHHIASYPAMYIGWDSSRIIDNVYLYQALPQINIYDGKRNLLKTYTGEVPIDTLRKYIE</sequence>
<gene>
    <name evidence="3" type="ORF">GCM10023093_01310</name>
</gene>
<dbReference type="InterPro" id="IPR013766">
    <property type="entry name" value="Thioredoxin_domain"/>
</dbReference>
<proteinExistence type="predicted"/>
<evidence type="ECO:0000256" key="1">
    <source>
        <dbReference type="SAM" id="MobiDB-lite"/>
    </source>
</evidence>
<dbReference type="SUPFAM" id="SSF52833">
    <property type="entry name" value="Thioredoxin-like"/>
    <property type="match status" value="1"/>
</dbReference>
<dbReference type="Gene3D" id="3.40.30.10">
    <property type="entry name" value="Glutaredoxin"/>
    <property type="match status" value="1"/>
</dbReference>
<evidence type="ECO:0000313" key="4">
    <source>
        <dbReference type="Proteomes" id="UP001500067"/>
    </source>
</evidence>
<evidence type="ECO:0000313" key="3">
    <source>
        <dbReference type="EMBL" id="GAA4459750.1"/>
    </source>
</evidence>
<comment type="caution">
    <text evidence="3">The sequence shown here is derived from an EMBL/GenBank/DDBJ whole genome shotgun (WGS) entry which is preliminary data.</text>
</comment>
<protein>
    <recommendedName>
        <fullName evidence="2">Thioredoxin domain-containing protein</fullName>
    </recommendedName>
</protein>
<dbReference type="EMBL" id="BAABFA010000001">
    <property type="protein sequence ID" value="GAA4459750.1"/>
    <property type="molecule type" value="Genomic_DNA"/>
</dbReference>
<dbReference type="Proteomes" id="UP001500067">
    <property type="component" value="Unassembled WGS sequence"/>
</dbReference>
<accession>A0ABP8N4K5</accession>
<feature type="domain" description="Thioredoxin" evidence="2">
    <location>
        <begin position="31"/>
        <end position="196"/>
    </location>
</feature>
<keyword evidence="4" id="KW-1185">Reference proteome</keyword>